<dbReference type="eggNOG" id="ENOG5032VZB">
    <property type="taxonomic scope" value="Bacteria"/>
</dbReference>
<proteinExistence type="predicted"/>
<keyword evidence="2" id="KW-1185">Reference proteome</keyword>
<dbReference type="Pfam" id="PF20457">
    <property type="entry name" value="DUF6710"/>
    <property type="match status" value="1"/>
</dbReference>
<dbReference type="EMBL" id="ABOU02000033">
    <property type="protein sequence ID" value="EDY32801.1"/>
    <property type="molecule type" value="Genomic_DNA"/>
</dbReference>
<dbReference type="InterPro" id="IPR046556">
    <property type="entry name" value="DUF6710"/>
</dbReference>
<dbReference type="Proteomes" id="UP000003254">
    <property type="component" value="Unassembled WGS sequence"/>
</dbReference>
<reference evidence="1 2" key="2">
    <citation type="submission" date="2008-08" db="EMBL/GenBank/DDBJ databases">
        <authorList>
            <person name="Fulton L."/>
            <person name="Clifton S."/>
            <person name="Fulton B."/>
            <person name="Xu J."/>
            <person name="Minx P."/>
            <person name="Pepin K.H."/>
            <person name="Johnson M."/>
            <person name="Bhonagiri V."/>
            <person name="Nash W.E."/>
            <person name="Mardis E.R."/>
            <person name="Wilson R.K."/>
        </authorList>
    </citation>
    <scope>NUCLEOTIDE SEQUENCE [LARGE SCALE GENOMIC DNA]</scope>
    <source>
        <strain evidence="1 2">ATCC 29176</strain>
    </source>
</reference>
<evidence type="ECO:0000313" key="1">
    <source>
        <dbReference type="EMBL" id="EDY32801.1"/>
    </source>
</evidence>
<dbReference type="AlphaFoldDB" id="B5CPK9"/>
<dbReference type="GeneID" id="77333076"/>
<evidence type="ECO:0000313" key="2">
    <source>
        <dbReference type="Proteomes" id="UP000003254"/>
    </source>
</evidence>
<dbReference type="RefSeq" id="WP_005611061.1">
    <property type="nucleotide sequence ID" value="NZ_CP102292.1"/>
</dbReference>
<gene>
    <name evidence="1" type="ORF">RUMLAC_01403</name>
</gene>
<sequence length="225" mass="26225">MMFLFCNEDRKKKERLNSLLQTTRNLIKNNEIKDVRKNPVYSLIRAMSNYHLYDIVRELYEDEEVTDVQSIYKDIGEYLINSNKLNNCKSFELGESNINIDLSKDAILVCAWNKQRFVDALLNIGQNVGNSFEYDKTNHMATYIFPIGLTIVYNGNHSSLSGILKGEGTIQANQTYDLVPTYDYMYFDGIYFRNKINDEKLYKVERFEIGALYEIGRLLAENGIR</sequence>
<name>B5CPK9_9FIRM</name>
<comment type="caution">
    <text evidence="1">The sequence shown here is derived from an EMBL/GenBank/DDBJ whole genome shotgun (WGS) entry which is preliminary data.</text>
</comment>
<protein>
    <submittedName>
        <fullName evidence="1">Uncharacterized protein</fullName>
    </submittedName>
</protein>
<organism evidence="1 2">
    <name type="scientific">[Ruminococcus] lactaris ATCC 29176</name>
    <dbReference type="NCBI Taxonomy" id="471875"/>
    <lineage>
        <taxon>Bacteria</taxon>
        <taxon>Bacillati</taxon>
        <taxon>Bacillota</taxon>
        <taxon>Clostridia</taxon>
        <taxon>Lachnospirales</taxon>
        <taxon>Lachnospiraceae</taxon>
        <taxon>Mediterraneibacter</taxon>
    </lineage>
</organism>
<dbReference type="HOGENOM" id="CLU_1019060_0_0_9"/>
<accession>B5CPK9</accession>
<reference evidence="1 2" key="1">
    <citation type="submission" date="2008-08" db="EMBL/GenBank/DDBJ databases">
        <title>Draft genome sequence of Ruminococcus lactaris ATCC 29176.</title>
        <authorList>
            <person name="Sudarsanam P."/>
            <person name="Ley R."/>
            <person name="Guruge J."/>
            <person name="Turnbaugh P.J."/>
            <person name="Mahowald M."/>
            <person name="Liep D."/>
            <person name="Gordon J."/>
        </authorList>
    </citation>
    <scope>NUCLEOTIDE SEQUENCE [LARGE SCALE GENOMIC DNA]</scope>
    <source>
        <strain evidence="1 2">ATCC 29176</strain>
    </source>
</reference>